<keyword evidence="1" id="KW-0732">Signal</keyword>
<evidence type="ECO:0008006" key="6">
    <source>
        <dbReference type="Google" id="ProtNLM"/>
    </source>
</evidence>
<dbReference type="OrthoDB" id="5937621at2"/>
<evidence type="ECO:0000256" key="1">
    <source>
        <dbReference type="ARBA" id="ARBA00022729"/>
    </source>
</evidence>
<dbReference type="Pfam" id="PF10091">
    <property type="entry name" value="Glycoamylase"/>
    <property type="match status" value="1"/>
</dbReference>
<protein>
    <recommendedName>
        <fullName evidence="6">Beta-glucosidase</fullName>
    </recommendedName>
</protein>
<feature type="domain" description="SbsA Ig-like" evidence="3">
    <location>
        <begin position="52"/>
        <end position="139"/>
    </location>
</feature>
<evidence type="ECO:0000313" key="5">
    <source>
        <dbReference type="Proteomes" id="UP000032417"/>
    </source>
</evidence>
<dbReference type="HOGENOM" id="CLU_023287_1_0_10"/>
<dbReference type="InterPro" id="IPR019282">
    <property type="entry name" value="Glycoamylase-like_cons_dom"/>
</dbReference>
<reference evidence="4 5" key="1">
    <citation type="submission" date="2014-08" db="EMBL/GenBank/DDBJ databases">
        <authorList>
            <person name="Wibberg D."/>
        </authorList>
    </citation>
    <scope>NUCLEOTIDE SEQUENCE [LARGE SCALE GENOMIC DNA]</scope>
    <source>
        <strain evidence="5">ING2-E5B</strain>
    </source>
</reference>
<dbReference type="STRING" id="1562970.ING2E5B_1924"/>
<evidence type="ECO:0000259" key="3">
    <source>
        <dbReference type="Pfam" id="PF13205"/>
    </source>
</evidence>
<proteinExistence type="predicted"/>
<feature type="domain" description="Glycoamylase-like" evidence="2">
    <location>
        <begin position="323"/>
        <end position="538"/>
    </location>
</feature>
<dbReference type="PROSITE" id="PS51257">
    <property type="entry name" value="PROKAR_LIPOPROTEIN"/>
    <property type="match status" value="1"/>
</dbReference>
<accession>A0A098C2L2</accession>
<dbReference type="KEGG" id="pbt:ING2E5B_1924"/>
<name>A0A098C2L2_9BACT</name>
<dbReference type="InterPro" id="IPR032812">
    <property type="entry name" value="SbsA_Ig"/>
</dbReference>
<dbReference type="EMBL" id="LN515532">
    <property type="protein sequence ID" value="CEA16661.1"/>
    <property type="molecule type" value="Genomic_DNA"/>
</dbReference>
<dbReference type="Proteomes" id="UP000032417">
    <property type="component" value="Chromosome 1"/>
</dbReference>
<keyword evidence="5" id="KW-1185">Reference proteome</keyword>
<dbReference type="Pfam" id="PF13205">
    <property type="entry name" value="Big_5"/>
    <property type="match status" value="1"/>
</dbReference>
<dbReference type="AlphaFoldDB" id="A0A098C2L2"/>
<organism evidence="4 5">
    <name type="scientific">Fermentimonas caenicola</name>
    <dbReference type="NCBI Taxonomy" id="1562970"/>
    <lineage>
        <taxon>Bacteria</taxon>
        <taxon>Pseudomonadati</taxon>
        <taxon>Bacteroidota</taxon>
        <taxon>Bacteroidia</taxon>
        <taxon>Bacteroidales</taxon>
        <taxon>Dysgonomonadaceae</taxon>
        <taxon>Fermentimonas</taxon>
    </lineage>
</organism>
<evidence type="ECO:0000259" key="2">
    <source>
        <dbReference type="Pfam" id="PF10091"/>
    </source>
</evidence>
<dbReference type="Gene3D" id="1.50.10.140">
    <property type="match status" value="1"/>
</dbReference>
<gene>
    <name evidence="4" type="ORF">ING2E5B_1924</name>
</gene>
<evidence type="ECO:0000313" key="4">
    <source>
        <dbReference type="EMBL" id="CEA16661.1"/>
    </source>
</evidence>
<dbReference type="PATRIC" id="fig|1562970.3.peg.1904"/>
<sequence length="552" mass="62895">MLKHISFNLILILIISCSKEKEIDGPYENPNIPLTYSSISVNGRSEGLIYENITRDPEIKVAFSTAIDKASVTSAIKMSDSKSRNVSLNFYFQNNDSVVLISPSSSLDWLTKYRLIISSELMSSSGSSLLAPLTISLSTELDSTYKFPVISDDELLTLVQKQTFRYFWEFGHPVSGMARERSSSGDIVTTGGTGFGIMAMIVAAERMFIERESAVERLLTICSFLKNSAVRYHGAFSHWIDGSNGQTVPFSEKDNGADLVETSFLFQGLLTARQYFNSDNQEEILLREMISELWEEVEWTWFQRNREDVLYWHWSPDYSWEMNHKIRGWDECLITYILAASSPSFPIDKTVYVNGWTDNGSFINDGYYYDYKLPLGPSYGGPLFYSHYSFLGLDPRNLKDQYAGYWQQNVNHSKINYLHCVRNPSNYLGYSEVCWGLSASDGNSGYSAHSPTNDKGVIAPTAAISSIPYTPDESIEALRFFYYVLGDRIWKDYGFIDSFNLTEKWFANDHLAIDQGPIIVMIENYRTGLIWKLFMSIPEIQKGLNSLDFTYQ</sequence>